<dbReference type="PANTHER" id="PTHR10233">
    <property type="entry name" value="TRANSLATION INITIATION FACTOR EIF-2B"/>
    <property type="match status" value="1"/>
</dbReference>
<feature type="compositionally biased region" description="Low complexity" evidence="10">
    <location>
        <begin position="1"/>
        <end position="22"/>
    </location>
</feature>
<dbReference type="Gene3D" id="3.40.50.10470">
    <property type="entry name" value="Translation initiation factor eif-2b, domain 2"/>
    <property type="match status" value="1"/>
</dbReference>
<keyword evidence="5" id="KW-0648">Protein biosynthesis</keyword>
<organism evidence="11">
    <name type="scientific">Pseudozyma antarctica</name>
    <name type="common">Yeast</name>
    <name type="synonym">Candida antarctica</name>
    <dbReference type="NCBI Taxonomy" id="84753"/>
    <lineage>
        <taxon>Eukaryota</taxon>
        <taxon>Fungi</taxon>
        <taxon>Dikarya</taxon>
        <taxon>Basidiomycota</taxon>
        <taxon>Ustilaginomycotina</taxon>
        <taxon>Ustilaginomycetes</taxon>
        <taxon>Ustilaginales</taxon>
        <taxon>Ustilaginaceae</taxon>
        <taxon>Moesziomyces</taxon>
    </lineage>
</organism>
<reference evidence="11" key="1">
    <citation type="submission" date="2014-07" db="EMBL/GenBank/DDBJ databases">
        <title>Draft genome sequence of the yeast Pseudozyma antarctica JCM 10317 known as a producer of lipase B which used in a wide range of industrial applications.</title>
        <authorList>
            <person name="Morita T."/>
            <person name="Saika A."/>
            <person name="Koike H."/>
        </authorList>
    </citation>
    <scope>NUCLEOTIDE SEQUENCE</scope>
    <source>
        <strain evidence="11">JCM 10317</strain>
    </source>
</reference>
<evidence type="ECO:0000256" key="7">
    <source>
        <dbReference type="ARBA" id="ARBA00044356"/>
    </source>
</evidence>
<evidence type="ECO:0000256" key="5">
    <source>
        <dbReference type="ARBA" id="ARBA00022917"/>
    </source>
</evidence>
<dbReference type="Pfam" id="PF01008">
    <property type="entry name" value="IF-2B"/>
    <property type="match status" value="1"/>
</dbReference>
<evidence type="ECO:0000256" key="9">
    <source>
        <dbReference type="RuleBase" id="RU003814"/>
    </source>
</evidence>
<feature type="region of interest" description="Disordered" evidence="10">
    <location>
        <begin position="1"/>
        <end position="118"/>
    </location>
</feature>
<keyword evidence="12" id="KW-1185">Reference proteome</keyword>
<evidence type="ECO:0000256" key="1">
    <source>
        <dbReference type="ARBA" id="ARBA00004514"/>
    </source>
</evidence>
<dbReference type="EMBL" id="DF830088">
    <property type="protein sequence ID" value="GAK67804.1"/>
    <property type="molecule type" value="Genomic_DNA"/>
</dbReference>
<keyword evidence="3" id="KW-0963">Cytoplasm</keyword>
<comment type="subcellular location">
    <subcellularLocation>
        <location evidence="1">Cytoplasm</location>
        <location evidence="1">Cytosol</location>
    </subcellularLocation>
</comment>
<evidence type="ECO:0000256" key="10">
    <source>
        <dbReference type="SAM" id="MobiDB-lite"/>
    </source>
</evidence>
<evidence type="ECO:0000256" key="8">
    <source>
        <dbReference type="ARBA" id="ARBA00046432"/>
    </source>
</evidence>
<dbReference type="GeneID" id="26306867"/>
<evidence type="ECO:0000256" key="2">
    <source>
        <dbReference type="ARBA" id="ARBA00007251"/>
    </source>
</evidence>
<dbReference type="PANTHER" id="PTHR10233:SF14">
    <property type="entry name" value="TRANSLATION INITIATION FACTOR EIF-2B SUBUNIT DELTA"/>
    <property type="match status" value="1"/>
</dbReference>
<dbReference type="InterPro" id="IPR037171">
    <property type="entry name" value="NagB/RpiA_transferase-like"/>
</dbReference>
<evidence type="ECO:0000256" key="3">
    <source>
        <dbReference type="ARBA" id="ARBA00022490"/>
    </source>
</evidence>
<dbReference type="GO" id="GO:0003743">
    <property type="term" value="F:translation initiation factor activity"/>
    <property type="evidence" value="ECO:0007669"/>
    <property type="project" value="UniProtKB-KW"/>
</dbReference>
<dbReference type="SUPFAM" id="SSF100950">
    <property type="entry name" value="NagB/RpiA/CoA transferase-like"/>
    <property type="match status" value="1"/>
</dbReference>
<gene>
    <name evidence="11" type="ORF">PAN0_021d6033</name>
</gene>
<dbReference type="AlphaFoldDB" id="A0A081CMA8"/>
<accession>A0A081CMA8</accession>
<dbReference type="Proteomes" id="UP000053758">
    <property type="component" value="Unassembled WGS sequence"/>
</dbReference>
<dbReference type="GO" id="GO:0005829">
    <property type="term" value="C:cytosol"/>
    <property type="evidence" value="ECO:0007669"/>
    <property type="project" value="UniProtKB-SubCell"/>
</dbReference>
<protein>
    <recommendedName>
        <fullName evidence="6">Translation initiation factor eIF2B subunit delta</fullName>
    </recommendedName>
    <alternativeName>
        <fullName evidence="7">eIF2B GDP-GTP exchange factor subunit delta</fullName>
    </alternativeName>
</protein>
<feature type="compositionally biased region" description="Low complexity" evidence="10">
    <location>
        <begin position="101"/>
        <end position="110"/>
    </location>
</feature>
<feature type="compositionally biased region" description="Low complexity" evidence="10">
    <location>
        <begin position="66"/>
        <end position="85"/>
    </location>
</feature>
<evidence type="ECO:0000313" key="11">
    <source>
        <dbReference type="EMBL" id="GAK67804.1"/>
    </source>
</evidence>
<dbReference type="InterPro" id="IPR042529">
    <property type="entry name" value="IF_2B-like_C"/>
</dbReference>
<dbReference type="RefSeq" id="XP_014654016.1">
    <property type="nucleotide sequence ID" value="XM_014798530.1"/>
</dbReference>
<evidence type="ECO:0000256" key="6">
    <source>
        <dbReference type="ARBA" id="ARBA00044147"/>
    </source>
</evidence>
<feature type="compositionally biased region" description="Basic and acidic residues" evidence="10">
    <location>
        <begin position="36"/>
        <end position="60"/>
    </location>
</feature>
<comment type="subunit">
    <text evidence="8">Component of the translation initiation factor 2B (eIF2B) complex which is a heterodecamer of two sets of five different subunits: alpha, beta, gamma, delta and epsilon. Subunits alpha, beta and delta comprise a regulatory subcomplex and subunits epsilon and gamma comprise a catalytic subcomplex. Within the complex, the hexameric regulatory complex resides at the center, with the two heterodimeric catalytic subcomplexes bound on opposite sides.</text>
</comment>
<proteinExistence type="inferred from homology"/>
<sequence>MSDPAAPSSAPAAGPSAPASDAAKSKQQPPLPAKEGGSDKKSAKELKAARRAAKVAERAPGDGSTPQRGPPSGAAAAARGGAADRSQQHSRDGPPAGKRPGSSSANAASGKLGGAAGASGAAAGTAMAAAASSSGARRAQDGAAPTRAAPAHPSVALFGNVSSAKPHNAHIAAQVSASFRSNIHPSILRLASQLAQYKLMGADTRAIALLRAMADVIRDYTTPRGEMLNRDLLKTVSAQVGHLVDARAMGTSQGVAVRYLKYEISVVSADLTEDEAKEHLLERIDHFVRDRIVYASKIIRTQAGSKIKHGHVVMTFARSSVVEGTLLAAWERGVRFEVIVIDTRPLLEGKALLSVLLAAGIPCTYGLISSLSSLMPRADLLLLGTSALLANGALYSRAGTATCAMMAREKGIPVIVCCETYKFSERVQLDSFVQNEAGNPRDLLLPAADDADADAEDDPKRTGLIDVAEWQRLPNLAVVNLLYDVTPPRFISAVASEVGLSGPESVGVILRDYKSVLYVLLDALPAVSQYGFTKHAYMHADGVHHDVNQRLRTVDTLFPGPDSTFEAALFQAWNSVSNHASIHATTPQHIITALRNGTLDKEAQRPVRLDAQLSEEQQRKALANVAELMLDRLKLSWNARPHLQQGLAAVSTASPETSTWHSVFPHKTVLPDLPTPRPLLEMASGFVGDALSHPAAQQRTGWIDSDGVDWYAVRTRLTLAYLAATLHAAAPSITNLADTAALGEVVDG</sequence>
<keyword evidence="4 11" id="KW-0396">Initiation factor</keyword>
<dbReference type="HOGENOM" id="CLU_016218_3_5_1"/>
<dbReference type="InterPro" id="IPR000649">
    <property type="entry name" value="IF-2B-related"/>
</dbReference>
<evidence type="ECO:0000313" key="12">
    <source>
        <dbReference type="Proteomes" id="UP000053758"/>
    </source>
</evidence>
<comment type="similarity">
    <text evidence="2 9">Belongs to the eIF-2B alpha/beta/delta subunits family.</text>
</comment>
<name>A0A081CMA8_PSEA2</name>
<evidence type="ECO:0000256" key="4">
    <source>
        <dbReference type="ARBA" id="ARBA00022540"/>
    </source>
</evidence>